<comment type="caution">
    <text evidence="3">The sequence shown here is derived from an EMBL/GenBank/DDBJ whole genome shotgun (WGS) entry which is preliminary data.</text>
</comment>
<dbReference type="NCBIfam" id="TIGR01098">
    <property type="entry name" value="3A0109s03R"/>
    <property type="match status" value="1"/>
</dbReference>
<dbReference type="Pfam" id="PF12974">
    <property type="entry name" value="Phosphonate-bd"/>
    <property type="match status" value="1"/>
</dbReference>
<evidence type="ECO:0000256" key="1">
    <source>
        <dbReference type="ARBA" id="ARBA00007162"/>
    </source>
</evidence>
<dbReference type="GO" id="GO:0043190">
    <property type="term" value="C:ATP-binding cassette (ABC) transporter complex"/>
    <property type="evidence" value="ECO:0007669"/>
    <property type="project" value="InterPro"/>
</dbReference>
<dbReference type="AlphaFoldDB" id="A0A502F7Y0"/>
<evidence type="ECO:0000256" key="2">
    <source>
        <dbReference type="ARBA" id="ARBA00022729"/>
    </source>
</evidence>
<keyword evidence="4" id="KW-1185">Reference proteome</keyword>
<dbReference type="Proteomes" id="UP000317078">
    <property type="component" value="Unassembled WGS sequence"/>
</dbReference>
<sequence length="324" mass="35035">MIHRRALLLSALAVPAAAQVAPRRSVDPGVTFPEAGRRPWADAIPVLRIGISGGENETDRLARNEPYGRLLEETFRLPVRLYPAPDFAGVGQAFAAGRIEMAQMGAANYAGTWIDTRGAVEALVAAEADDGSIGYVAIMVARADSGILDLAGMRGRSLAWADPASTSGYFAPRAALRAQGIEPATYFSRTGFAGGHEQAVVAVLHRQYDAGCTWASGQGDFATGYSRGALKVMVDKGMLDTRDLRVIWHSDPIPAGPIACRAELPEAFKEDMRRFFLALPKTHPAIYEGIERGGGTGFRTVTHADYALVVRLREEEAAERRRRR</sequence>
<dbReference type="GO" id="GO:0055085">
    <property type="term" value="P:transmembrane transport"/>
    <property type="evidence" value="ECO:0007669"/>
    <property type="project" value="InterPro"/>
</dbReference>
<protein>
    <submittedName>
        <fullName evidence="3">Phosphate/phosphite/phosphonate ABC transporter substrate-binding protein</fullName>
    </submittedName>
</protein>
<evidence type="ECO:0000313" key="4">
    <source>
        <dbReference type="Proteomes" id="UP000317078"/>
    </source>
</evidence>
<comment type="similarity">
    <text evidence="1">Belongs to the phosphate/phosphite/phosphonate binding protein family.</text>
</comment>
<dbReference type="InterPro" id="IPR005770">
    <property type="entry name" value="PhnD"/>
</dbReference>
<dbReference type="EMBL" id="RCZP01000047">
    <property type="protein sequence ID" value="TPG45478.1"/>
    <property type="molecule type" value="Genomic_DNA"/>
</dbReference>
<name>A0A502F7Y0_9PROT</name>
<proteinExistence type="inferred from homology"/>
<keyword evidence="2" id="KW-0732">Signal</keyword>
<dbReference type="CDD" id="cd01071">
    <property type="entry name" value="PBP2_PhnD_like"/>
    <property type="match status" value="1"/>
</dbReference>
<organism evidence="3 4">
    <name type="scientific">Muricoccus nepalensis</name>
    <dbReference type="NCBI Taxonomy" id="1854500"/>
    <lineage>
        <taxon>Bacteria</taxon>
        <taxon>Pseudomonadati</taxon>
        <taxon>Pseudomonadota</taxon>
        <taxon>Alphaproteobacteria</taxon>
        <taxon>Acetobacterales</taxon>
        <taxon>Roseomonadaceae</taxon>
        <taxon>Muricoccus</taxon>
    </lineage>
</organism>
<gene>
    <name evidence="3" type="primary">phnD</name>
    <name evidence="3" type="ORF">EAH89_26355</name>
</gene>
<dbReference type="Gene3D" id="3.40.190.10">
    <property type="entry name" value="Periplasmic binding protein-like II"/>
    <property type="match status" value="2"/>
</dbReference>
<dbReference type="RefSeq" id="WP_140886714.1">
    <property type="nucleotide sequence ID" value="NZ_RCZP01000047.1"/>
</dbReference>
<dbReference type="PANTHER" id="PTHR35841:SF1">
    <property type="entry name" value="PHOSPHONATES-BINDING PERIPLASMIC PROTEIN"/>
    <property type="match status" value="1"/>
</dbReference>
<dbReference type="PANTHER" id="PTHR35841">
    <property type="entry name" value="PHOSPHONATES-BINDING PERIPLASMIC PROTEIN"/>
    <property type="match status" value="1"/>
</dbReference>
<reference evidence="3 4" key="1">
    <citation type="journal article" date="2019" name="Environ. Microbiol.">
        <title>Species interactions and distinct microbial communities in high Arctic permafrost affected cryosols are associated with the CH4 and CO2 gas fluxes.</title>
        <authorList>
            <person name="Altshuler I."/>
            <person name="Hamel J."/>
            <person name="Turney S."/>
            <person name="Magnuson E."/>
            <person name="Levesque R."/>
            <person name="Greer C."/>
            <person name="Whyte L.G."/>
        </authorList>
    </citation>
    <scope>NUCLEOTIDE SEQUENCE [LARGE SCALE GENOMIC DNA]</scope>
    <source>
        <strain evidence="3 4">S9.3B</strain>
    </source>
</reference>
<dbReference type="OrthoDB" id="9802896at2"/>
<dbReference type="SUPFAM" id="SSF53850">
    <property type="entry name" value="Periplasmic binding protein-like II"/>
    <property type="match status" value="1"/>
</dbReference>
<accession>A0A502F7Y0</accession>
<evidence type="ECO:0000313" key="3">
    <source>
        <dbReference type="EMBL" id="TPG45478.1"/>
    </source>
</evidence>